<organism evidence="1 2">
    <name type="scientific">Dyadobacter luteus</name>
    <dbReference type="NCBI Taxonomy" id="2259619"/>
    <lineage>
        <taxon>Bacteria</taxon>
        <taxon>Pseudomonadati</taxon>
        <taxon>Bacteroidota</taxon>
        <taxon>Cytophagia</taxon>
        <taxon>Cytophagales</taxon>
        <taxon>Spirosomataceae</taxon>
        <taxon>Dyadobacter</taxon>
    </lineage>
</organism>
<name>A0A3D8Y4A5_9BACT</name>
<dbReference type="AlphaFoldDB" id="A0A3D8Y4A5"/>
<dbReference type="EMBL" id="QNUL01000041">
    <property type="protein sequence ID" value="REA56121.1"/>
    <property type="molecule type" value="Genomic_DNA"/>
</dbReference>
<evidence type="ECO:0000313" key="1">
    <source>
        <dbReference type="EMBL" id="REA56121.1"/>
    </source>
</evidence>
<sequence length="64" mass="7317">MEKIELEVKEDGATKLAVADEEILEMIPDADMRFTLLILKDGSKHFVKGTEQEIRNLLSDQKDK</sequence>
<gene>
    <name evidence="1" type="ORF">DSL64_27240</name>
</gene>
<protein>
    <submittedName>
        <fullName evidence="1">Uncharacterized protein</fullName>
    </submittedName>
</protein>
<dbReference type="Proteomes" id="UP000256373">
    <property type="component" value="Unassembled WGS sequence"/>
</dbReference>
<keyword evidence="2" id="KW-1185">Reference proteome</keyword>
<accession>A0A3D8Y4A5</accession>
<dbReference type="RefSeq" id="WP_115834129.1">
    <property type="nucleotide sequence ID" value="NZ_QNUL01000041.1"/>
</dbReference>
<dbReference type="OrthoDB" id="964356at2"/>
<evidence type="ECO:0000313" key="2">
    <source>
        <dbReference type="Proteomes" id="UP000256373"/>
    </source>
</evidence>
<proteinExistence type="predicted"/>
<reference evidence="1 2" key="1">
    <citation type="submission" date="2018-07" db="EMBL/GenBank/DDBJ databases">
        <title>Dyadobacter roseus sp. nov., isolated from rose rhizosphere soil.</title>
        <authorList>
            <person name="Chen L."/>
        </authorList>
    </citation>
    <scope>NUCLEOTIDE SEQUENCE [LARGE SCALE GENOMIC DNA]</scope>
    <source>
        <strain evidence="1 2">RS19</strain>
    </source>
</reference>
<comment type="caution">
    <text evidence="1">The sequence shown here is derived from an EMBL/GenBank/DDBJ whole genome shotgun (WGS) entry which is preliminary data.</text>
</comment>